<dbReference type="STRING" id="1033802.SSPSH_001903"/>
<dbReference type="OrthoDB" id="6073936at2"/>
<accession>F7Q848</accession>
<reference evidence="1 2" key="1">
    <citation type="journal article" date="2011" name="J. Bacteriol.">
        <title>Genome sequence of Salinisphaera shabanensis, a gammaproteobacterium from the harsh, variable environment of the brine-seawater interface of the Shaban Deep in the Red Sea.</title>
        <authorList>
            <person name="Antunes A."/>
            <person name="Alam I."/>
            <person name="Bajic V.B."/>
            <person name="Stingl U."/>
        </authorList>
    </citation>
    <scope>NUCLEOTIDE SEQUENCE [LARGE SCALE GENOMIC DNA]</scope>
    <source>
        <strain evidence="1 2">E1L3A</strain>
    </source>
</reference>
<proteinExistence type="predicted"/>
<reference evidence="1 2" key="2">
    <citation type="journal article" date="2013" name="PLoS ONE">
        <title>INDIGO - INtegrated Data Warehouse of MIcrobial GenOmes with Examples from the Red Sea Extremophiles.</title>
        <authorList>
            <person name="Alam I."/>
            <person name="Antunes A."/>
            <person name="Kamau A.A."/>
            <person name="Ba Alawi W."/>
            <person name="Kalkatawi M."/>
            <person name="Stingl U."/>
            <person name="Bajic V.B."/>
        </authorList>
    </citation>
    <scope>NUCLEOTIDE SEQUENCE [LARGE SCALE GENOMIC DNA]</scope>
    <source>
        <strain evidence="1 2">E1L3A</strain>
    </source>
</reference>
<gene>
    <name evidence="1" type="ORF">SSPSH_001903</name>
</gene>
<protein>
    <submittedName>
        <fullName evidence="1">Uncharacterized protein</fullName>
    </submittedName>
</protein>
<comment type="caution">
    <text evidence="1">The sequence shown here is derived from an EMBL/GenBank/DDBJ whole genome shotgun (WGS) entry which is preliminary data.</text>
</comment>
<evidence type="ECO:0000313" key="1">
    <source>
        <dbReference type="EMBL" id="ERJ19064.1"/>
    </source>
</evidence>
<dbReference type="EMBL" id="AFNV02000012">
    <property type="protein sequence ID" value="ERJ19064.1"/>
    <property type="molecule type" value="Genomic_DNA"/>
</dbReference>
<dbReference type="Proteomes" id="UP000006242">
    <property type="component" value="Unassembled WGS sequence"/>
</dbReference>
<name>F7Q848_9GAMM</name>
<keyword evidence="2" id="KW-1185">Reference proteome</keyword>
<dbReference type="eggNOG" id="ENOG5032IVY">
    <property type="taxonomic scope" value="Bacteria"/>
</dbReference>
<sequence length="374" mass="40953">MRNPAIQAELVKLARVLQTEISELEHLDYLEAERLRTLREGITEALFEKFRSTFTGFARLSSMLPLAISARISERVLGPTLSGRIAGEMPPEKAIDLAARLSDSFLADTCLHIDPVRAKPIIAGFPVDRAIAITRLLLERGEMITMGRFVDVLPQQTLFAATDAIEDESDLLKIGFFVENSAQLDRVIEHLDTRRREAIVTAAAAEGLWPEVIATLLRIGQTSRLAMAELAMAQEAAILDSLIRAATEDDLWPALLQIADEMPSSVIGTLAHEPAFAEAAVVRSVIDSVIANDLWTRFRNQTPSMGATRLARVLEVAADERKPFLWELDRRLHEGDSDLAALREASAQLPPATRARAHNACANGLLAATLAADA</sequence>
<evidence type="ECO:0000313" key="2">
    <source>
        <dbReference type="Proteomes" id="UP000006242"/>
    </source>
</evidence>
<organism evidence="1 2">
    <name type="scientific">Salinisphaera shabanensis E1L3A</name>
    <dbReference type="NCBI Taxonomy" id="1033802"/>
    <lineage>
        <taxon>Bacteria</taxon>
        <taxon>Pseudomonadati</taxon>
        <taxon>Pseudomonadota</taxon>
        <taxon>Gammaproteobacteria</taxon>
        <taxon>Salinisphaerales</taxon>
        <taxon>Salinisphaeraceae</taxon>
        <taxon>Salinisphaera</taxon>
    </lineage>
</organism>
<dbReference type="RefSeq" id="WP_006912634.1">
    <property type="nucleotide sequence ID" value="NZ_AFNV02000012.1"/>
</dbReference>
<dbReference type="AlphaFoldDB" id="F7Q848"/>